<comment type="caution">
    <text evidence="2">The sequence shown here is derived from an EMBL/GenBank/DDBJ whole genome shotgun (WGS) entry which is preliminary data.</text>
</comment>
<name>A0A0R1H2G6_9LACO</name>
<proteinExistence type="predicted"/>
<organism evidence="2 3">
    <name type="scientific">Loigolactobacillus bifermentans DSM 20003</name>
    <dbReference type="NCBI Taxonomy" id="1423726"/>
    <lineage>
        <taxon>Bacteria</taxon>
        <taxon>Bacillati</taxon>
        <taxon>Bacillota</taxon>
        <taxon>Bacilli</taxon>
        <taxon>Lactobacillales</taxon>
        <taxon>Lactobacillaceae</taxon>
        <taxon>Loigolactobacillus</taxon>
    </lineage>
</organism>
<evidence type="ECO:0000259" key="1">
    <source>
        <dbReference type="Pfam" id="PF13274"/>
    </source>
</evidence>
<accession>A0A0R1H2G6</accession>
<reference evidence="2 3" key="1">
    <citation type="journal article" date="2015" name="Genome Announc.">
        <title>Expanding the biotechnology potential of lactobacilli through comparative genomics of 213 strains and associated genera.</title>
        <authorList>
            <person name="Sun Z."/>
            <person name="Harris H.M."/>
            <person name="McCann A."/>
            <person name="Guo C."/>
            <person name="Argimon S."/>
            <person name="Zhang W."/>
            <person name="Yang X."/>
            <person name="Jeffery I.B."/>
            <person name="Cooney J.C."/>
            <person name="Kagawa T.F."/>
            <person name="Liu W."/>
            <person name="Song Y."/>
            <person name="Salvetti E."/>
            <person name="Wrobel A."/>
            <person name="Rasinkangas P."/>
            <person name="Parkhill J."/>
            <person name="Rea M.C."/>
            <person name="O'Sullivan O."/>
            <person name="Ritari J."/>
            <person name="Douillard F.P."/>
            <person name="Paul Ross R."/>
            <person name="Yang R."/>
            <person name="Briner A.E."/>
            <person name="Felis G.E."/>
            <person name="de Vos W.M."/>
            <person name="Barrangou R."/>
            <person name="Klaenhammer T.R."/>
            <person name="Caufield P.W."/>
            <person name="Cui Y."/>
            <person name="Zhang H."/>
            <person name="O'Toole P.W."/>
        </authorList>
    </citation>
    <scope>NUCLEOTIDE SEQUENCE [LARGE SCALE GENOMIC DNA]</scope>
    <source>
        <strain evidence="2 3">DSM 20003</strain>
    </source>
</reference>
<gene>
    <name evidence="2" type="ORF">FC07_GL002530</name>
</gene>
<keyword evidence="3" id="KW-1185">Reference proteome</keyword>
<dbReference type="AlphaFoldDB" id="A0A0R1H2G6"/>
<dbReference type="EMBL" id="AZDA01000003">
    <property type="protein sequence ID" value="KRK40781.1"/>
    <property type="molecule type" value="Genomic_DNA"/>
</dbReference>
<dbReference type="RefSeq" id="WP_057903217.1">
    <property type="nucleotide sequence ID" value="NZ_AZDA01000003.1"/>
</dbReference>
<evidence type="ECO:0000313" key="3">
    <source>
        <dbReference type="Proteomes" id="UP000051461"/>
    </source>
</evidence>
<sequence>MENNLSVFDVANWFLRQESMSDKKLQKLCYYAYAWGMALLNRPLISDSKFEAWAHGPVSPELYKECKEYGWTDIPQDKFTNAKSIEDKSIVDLLESVWATYGDRNADELEALTHRETPWRTARTGVMPGERSNKQLDDKIMHDFYLGIYNGD</sequence>
<dbReference type="OrthoDB" id="9799173at2"/>
<dbReference type="PATRIC" id="fig|1423726.3.peg.2625"/>
<dbReference type="InterPro" id="IPR025272">
    <property type="entry name" value="SocA_Panacea"/>
</dbReference>
<dbReference type="Proteomes" id="UP000051461">
    <property type="component" value="Unassembled WGS sequence"/>
</dbReference>
<feature type="domain" description="Antitoxin SocA-like Panacea" evidence="1">
    <location>
        <begin position="25"/>
        <end position="119"/>
    </location>
</feature>
<protein>
    <recommendedName>
        <fullName evidence="1">Antitoxin SocA-like Panacea domain-containing protein</fullName>
    </recommendedName>
</protein>
<evidence type="ECO:0000313" key="2">
    <source>
        <dbReference type="EMBL" id="KRK40781.1"/>
    </source>
</evidence>
<dbReference type="Pfam" id="PF13274">
    <property type="entry name" value="SocA_Panacea"/>
    <property type="match status" value="1"/>
</dbReference>